<feature type="domain" description="SRCR" evidence="8">
    <location>
        <begin position="290"/>
        <end position="389"/>
    </location>
</feature>
<organism evidence="9 10">
    <name type="scientific">Patiria miniata</name>
    <name type="common">Bat star</name>
    <name type="synonym">Asterina miniata</name>
    <dbReference type="NCBI Taxonomy" id="46514"/>
    <lineage>
        <taxon>Eukaryota</taxon>
        <taxon>Metazoa</taxon>
        <taxon>Echinodermata</taxon>
        <taxon>Eleutherozoa</taxon>
        <taxon>Asterozoa</taxon>
        <taxon>Asteroidea</taxon>
        <taxon>Valvatacea</taxon>
        <taxon>Valvatida</taxon>
        <taxon>Asterinidae</taxon>
        <taxon>Patiria</taxon>
    </lineage>
</organism>
<dbReference type="FunFam" id="3.10.250.10:FF:000031">
    <property type="entry name" value="RIKEN cDNA 5830411N06, isoform CRA_a"/>
    <property type="match status" value="1"/>
</dbReference>
<evidence type="ECO:0000256" key="4">
    <source>
        <dbReference type="ARBA" id="ARBA00023170"/>
    </source>
</evidence>
<sequence>MLRLRLCSSHPVSGDNEHLGTSAPCISGPLGMQNRAIPDSSITASSTYSSYYPRNARLNIGNYGWRPRYTYVGHWIQVDLGKPTAVTGLTMQGRYYATSYYVRAFSVQHSLTADSNDWQSLSNDGGQAITFSLSNGAAKNVTFPMVPIARFIRILPSLWYGSCYNLRFEVLGCQVPDDGSIKLVDGDDERSGRVEIYHHGEGASWGTVCASDWDINDADVVCRQLDLGAAVQANKASEYGTGDLPVVMNKVACEGTESRLADCPFVCTAYQQCNNSDVAGVVCLPKLNTIRLVGGSNCSGRVEIYRNETWGTICDNKWDIDDATVVCRELGFSEAEEAKMGAYFGQGSGPVHMEGVACEGSEEALGDCPSQCWEESTCGHAQDAGVVCRYDDDNILGGIGAQ</sequence>
<feature type="domain" description="SRCR" evidence="8">
    <location>
        <begin position="181"/>
        <end position="284"/>
    </location>
</feature>
<dbReference type="RefSeq" id="XP_038048200.1">
    <property type="nucleotide sequence ID" value="XM_038192272.1"/>
</dbReference>
<keyword evidence="10" id="KW-1185">Reference proteome</keyword>
<dbReference type="InterPro" id="IPR036772">
    <property type="entry name" value="SRCR-like_dom_sf"/>
</dbReference>
<dbReference type="SUPFAM" id="SSF49785">
    <property type="entry name" value="Galactose-binding domain-like"/>
    <property type="match status" value="1"/>
</dbReference>
<dbReference type="GeneID" id="119722226"/>
<feature type="disulfide bond" evidence="6">
    <location>
        <begin position="327"/>
        <end position="388"/>
    </location>
</feature>
<evidence type="ECO:0000256" key="3">
    <source>
        <dbReference type="ARBA" id="ARBA00023157"/>
    </source>
</evidence>
<dbReference type="GO" id="GO:0016020">
    <property type="term" value="C:membrane"/>
    <property type="evidence" value="ECO:0007669"/>
    <property type="project" value="InterPro"/>
</dbReference>
<dbReference type="InterPro" id="IPR000421">
    <property type="entry name" value="FA58C"/>
</dbReference>
<accession>A0A913ZBD0</accession>
<dbReference type="OrthoDB" id="536948at2759"/>
<dbReference type="CDD" id="cd00057">
    <property type="entry name" value="FA58C"/>
    <property type="match status" value="1"/>
</dbReference>
<dbReference type="InterPro" id="IPR008979">
    <property type="entry name" value="Galactose-bd-like_sf"/>
</dbReference>
<dbReference type="SMART" id="SM00231">
    <property type="entry name" value="FA58C"/>
    <property type="match status" value="1"/>
</dbReference>
<dbReference type="PROSITE" id="PS50022">
    <property type="entry name" value="FA58C_3"/>
    <property type="match status" value="1"/>
</dbReference>
<name>A0A913ZBD0_PATMI</name>
<feature type="disulfide bond" evidence="6">
    <location>
        <begin position="358"/>
        <end position="368"/>
    </location>
</feature>
<dbReference type="EnsemblMetazoa" id="XM_038192272.1">
    <property type="protein sequence ID" value="XP_038048200.1"/>
    <property type="gene ID" value="LOC119722226"/>
</dbReference>
<evidence type="ECO:0000313" key="10">
    <source>
        <dbReference type="Proteomes" id="UP000887568"/>
    </source>
</evidence>
<evidence type="ECO:0000259" key="7">
    <source>
        <dbReference type="PROSITE" id="PS50022"/>
    </source>
</evidence>
<keyword evidence="1" id="KW-0732">Signal</keyword>
<evidence type="ECO:0000256" key="6">
    <source>
        <dbReference type="PROSITE-ProRule" id="PRU00196"/>
    </source>
</evidence>
<feature type="disulfide bond" evidence="6">
    <location>
        <begin position="222"/>
        <end position="283"/>
    </location>
</feature>
<dbReference type="FunFam" id="3.10.250.10:FF:000007">
    <property type="entry name" value="Soluble scavenger receptor cysteine-rich domain-containing protein SSC5D"/>
    <property type="match status" value="1"/>
</dbReference>
<dbReference type="AlphaFoldDB" id="A0A913ZBD0"/>
<feature type="domain" description="F5/8 type C" evidence="7">
    <location>
        <begin position="25"/>
        <end position="173"/>
    </location>
</feature>
<evidence type="ECO:0000256" key="2">
    <source>
        <dbReference type="ARBA" id="ARBA00022737"/>
    </source>
</evidence>
<keyword evidence="5" id="KW-0325">Glycoprotein</keyword>
<dbReference type="PROSITE" id="PS00420">
    <property type="entry name" value="SRCR_1"/>
    <property type="match status" value="1"/>
</dbReference>
<dbReference type="PANTHER" id="PTHR48071:SF18">
    <property type="entry name" value="DELETED IN MALIGNANT BRAIN TUMORS 1 PROTEIN-RELATED"/>
    <property type="match status" value="1"/>
</dbReference>
<dbReference type="Gene3D" id="2.60.120.260">
    <property type="entry name" value="Galactose-binding domain-like"/>
    <property type="match status" value="1"/>
</dbReference>
<dbReference type="Proteomes" id="UP000887568">
    <property type="component" value="Unplaced"/>
</dbReference>
<evidence type="ECO:0000259" key="8">
    <source>
        <dbReference type="PROSITE" id="PS50287"/>
    </source>
</evidence>
<dbReference type="PANTHER" id="PTHR48071">
    <property type="entry name" value="SRCR DOMAIN-CONTAINING PROTEIN"/>
    <property type="match status" value="1"/>
</dbReference>
<keyword evidence="3 6" id="KW-1015">Disulfide bond</keyword>
<protein>
    <submittedName>
        <fullName evidence="9">Uncharacterized protein</fullName>
    </submittedName>
</protein>
<keyword evidence="2" id="KW-0677">Repeat</keyword>
<dbReference type="OMA" id="DCPSRCW"/>
<feature type="disulfide bond" evidence="6">
    <location>
        <begin position="253"/>
        <end position="263"/>
    </location>
</feature>
<reference evidence="9" key="1">
    <citation type="submission" date="2022-11" db="UniProtKB">
        <authorList>
            <consortium name="EnsemblMetazoa"/>
        </authorList>
    </citation>
    <scope>IDENTIFICATION</scope>
</reference>
<feature type="disulfide bond" evidence="6">
    <location>
        <begin position="314"/>
        <end position="378"/>
    </location>
</feature>
<evidence type="ECO:0000313" key="9">
    <source>
        <dbReference type="EnsemblMetazoa" id="XP_038048200.1"/>
    </source>
</evidence>
<dbReference type="InterPro" id="IPR001190">
    <property type="entry name" value="SRCR"/>
</dbReference>
<dbReference type="Pfam" id="PF00754">
    <property type="entry name" value="F5_F8_type_C"/>
    <property type="match status" value="1"/>
</dbReference>
<evidence type="ECO:0000256" key="1">
    <source>
        <dbReference type="ARBA" id="ARBA00022729"/>
    </source>
</evidence>
<keyword evidence="4" id="KW-0675">Receptor</keyword>
<proteinExistence type="predicted"/>
<dbReference type="Gene3D" id="3.10.250.10">
    <property type="entry name" value="SRCR-like domain"/>
    <property type="match status" value="2"/>
</dbReference>
<dbReference type="PRINTS" id="PR00258">
    <property type="entry name" value="SPERACTRCPTR"/>
</dbReference>
<dbReference type="SUPFAM" id="SSF56487">
    <property type="entry name" value="SRCR-like"/>
    <property type="match status" value="2"/>
</dbReference>
<dbReference type="Pfam" id="PF00530">
    <property type="entry name" value="SRCR"/>
    <property type="match status" value="2"/>
</dbReference>
<dbReference type="SMART" id="SM00202">
    <property type="entry name" value="SR"/>
    <property type="match status" value="2"/>
</dbReference>
<dbReference type="PROSITE" id="PS50287">
    <property type="entry name" value="SRCR_2"/>
    <property type="match status" value="2"/>
</dbReference>
<dbReference type="PROSITE" id="PS01286">
    <property type="entry name" value="FA58C_2"/>
    <property type="match status" value="1"/>
</dbReference>
<feature type="disulfide bond" evidence="6">
    <location>
        <begin position="209"/>
        <end position="273"/>
    </location>
</feature>
<evidence type="ECO:0000256" key="5">
    <source>
        <dbReference type="ARBA" id="ARBA00023180"/>
    </source>
</evidence>